<evidence type="ECO:0000256" key="7">
    <source>
        <dbReference type="SAM" id="MobiDB-lite"/>
    </source>
</evidence>
<dbReference type="SUPFAM" id="SSF52799">
    <property type="entry name" value="(Phosphotyrosine protein) phosphatases II"/>
    <property type="match status" value="2"/>
</dbReference>
<dbReference type="EC" id="3.1.3.48" evidence="2"/>
<dbReference type="OMA" id="HTRTMID"/>
<sequence>MKNKERVNDHGLGIFKSLSCIIKDRFYFAISNGVPPSSTNVHIFSIDDTLVYEKFYDDFGPFNLAQIYRYCRKVNKKLKASALSNNRIVHCTSTEITKRTNAAFLVGCYQIIYLNRSADEAYKYLLFDKYRTFIPYRWIVAQYACLFLPSLVQNQSFLVDASSGPSYYDLNLLDCLRAVQKAVRLGFLDFDNFDLEDYEYNEKVENGDLSWIVPNKFIAFSGPHTRTMIDNGYLMHAPEFYLPYFRKNNVTNVIRLNQKMYESNRFTRAGIAHHDLIFPDGTVPTKAITLQFLDICESAPGAIAVHCKAGLGRTGTLIGCYLMRHYHFTAPEAIAWIRICRPGSIIGQQQNWLEEQQAWCWEEGRRERRDKSPSPLPSRRRKDLVDADISANRLSRSTGKIIYINTDSLKPPTQVRDDPMLRLAALDSGGDTSQTPLSTTSSMNEGDQVEVLINSRPRVYHHKVQISGRSQSPPAYGTGGEESNDSNEPRYSSGPSKEVNDARMGLGMAFSHSMDLSPKPSTYKTTFTQGDQLNHIKVIRMQNKQRKDSTGKDITIHPTTPHLASSYPRASLCGGAGGESGSALDFREIYNLHDEATEDGSTTAESSDVEAYNRFCYESESSQLPSTFYHNAMSSPPNGSKDRVGILSGDSIQPSMSATSSSRTSLSSTYPRTLTPINLPPTVAAAGTPPENNIRALHAREMTTRGYENHRETEGGGIGGTRVSESNVGMGPTRSGITSILPITASRVPHQNFRMPAVTRVSPQKLSTNRDGRAMISATYPEGQQSSTPSSITTPTTAAVAAAAVARKRVDFAPPPPPPPPPPPLPILLTSSRLPTSKIRSTTDTFYQRLYHANNNGKNTNTNTNIANNGVDEKGHYLRSYRNPRNHNNGDFAVITYNTHTTNGRGNGPRGASPSPLPSPNQANRRHVRSSSLKTHAPPTSSSPVVYADIQTNSPPEFDYRPRSNSRHNLWNHGYQITTTSLSTGKDYTHLHTTHIDAS</sequence>
<dbReference type="SMART" id="SM00195">
    <property type="entry name" value="DSPc"/>
    <property type="match status" value="1"/>
</dbReference>
<dbReference type="Proteomes" id="UP000017246">
    <property type="component" value="Unassembled WGS sequence"/>
</dbReference>
<dbReference type="eggNOG" id="KOG1720">
    <property type="taxonomic scope" value="Eukaryota"/>
</dbReference>
<evidence type="ECO:0000259" key="8">
    <source>
        <dbReference type="PROSITE" id="PS50054"/>
    </source>
</evidence>
<dbReference type="CDD" id="cd14499">
    <property type="entry name" value="CDC14_C"/>
    <property type="match status" value="1"/>
</dbReference>
<keyword evidence="6" id="KW-0131">Cell cycle</keyword>
<dbReference type="EMBL" id="LN902845">
    <property type="protein sequence ID" value="CUT98813.1"/>
    <property type="molecule type" value="Genomic_DNA"/>
</dbReference>
<feature type="compositionally biased region" description="Polar residues" evidence="7">
    <location>
        <begin position="930"/>
        <end position="955"/>
    </location>
</feature>
<keyword evidence="11" id="KW-1185">Reference proteome</keyword>
<dbReference type="InterPro" id="IPR000387">
    <property type="entry name" value="Tyr_Pase_dom"/>
</dbReference>
<dbReference type="STRING" id="6211.A0A068Y838"/>
<accession>A0A068Y838</accession>
<evidence type="ECO:0000259" key="9">
    <source>
        <dbReference type="PROSITE" id="PS50056"/>
    </source>
</evidence>
<dbReference type="Pfam" id="PF00782">
    <property type="entry name" value="DSPc"/>
    <property type="match status" value="1"/>
</dbReference>
<evidence type="ECO:0000313" key="11">
    <source>
        <dbReference type="Proteomes" id="UP000017246"/>
    </source>
</evidence>
<protein>
    <recommendedName>
        <fullName evidence="2">protein-tyrosine-phosphatase</fullName>
        <ecNumber evidence="2">3.1.3.48</ecNumber>
    </recommendedName>
</protein>
<dbReference type="CDD" id="cd17657">
    <property type="entry name" value="CDC14_N"/>
    <property type="match status" value="1"/>
</dbReference>
<evidence type="ECO:0000313" key="10">
    <source>
        <dbReference type="EMBL" id="CUT98813.1"/>
    </source>
</evidence>
<evidence type="ECO:0000256" key="5">
    <source>
        <dbReference type="ARBA" id="ARBA00022912"/>
    </source>
</evidence>
<evidence type="ECO:0000256" key="4">
    <source>
        <dbReference type="ARBA" id="ARBA00022801"/>
    </source>
</evidence>
<feature type="compositionally biased region" description="Polar residues" evidence="7">
    <location>
        <begin position="430"/>
        <end position="445"/>
    </location>
</feature>
<dbReference type="InterPro" id="IPR016130">
    <property type="entry name" value="Tyr_Pase_AS"/>
</dbReference>
<feature type="region of interest" description="Disordered" evidence="7">
    <location>
        <begin position="425"/>
        <end position="447"/>
    </location>
</feature>
<feature type="region of interest" description="Disordered" evidence="7">
    <location>
        <begin position="707"/>
        <end position="733"/>
    </location>
</feature>
<dbReference type="AlphaFoldDB" id="A0A068Y838"/>
<dbReference type="InterPro" id="IPR050561">
    <property type="entry name" value="PTP"/>
</dbReference>
<keyword evidence="4" id="KW-0378">Hydrolase</keyword>
<feature type="domain" description="Tyrosine specific protein phosphatases" evidence="9">
    <location>
        <begin position="290"/>
        <end position="352"/>
    </location>
</feature>
<evidence type="ECO:0000256" key="2">
    <source>
        <dbReference type="ARBA" id="ARBA00013064"/>
    </source>
</evidence>
<dbReference type="PROSITE" id="PS00383">
    <property type="entry name" value="TYR_PHOSPHATASE_1"/>
    <property type="match status" value="1"/>
</dbReference>
<keyword evidence="3" id="KW-0132">Cell division</keyword>
<dbReference type="Pfam" id="PF14671">
    <property type="entry name" value="DSPn"/>
    <property type="match status" value="1"/>
</dbReference>
<dbReference type="InterPro" id="IPR029260">
    <property type="entry name" value="DSPn"/>
</dbReference>
<feature type="compositionally biased region" description="Low complexity" evidence="7">
    <location>
        <begin position="654"/>
        <end position="675"/>
    </location>
</feature>
<dbReference type="InterPro" id="IPR044506">
    <property type="entry name" value="CDC14_C"/>
</dbReference>
<evidence type="ECO:0000256" key="1">
    <source>
        <dbReference type="ARBA" id="ARBA00007315"/>
    </source>
</evidence>
<reference evidence="10" key="2">
    <citation type="submission" date="2015-11" db="EMBL/GenBank/DDBJ databases">
        <authorList>
            <person name="Zhang Y."/>
            <person name="Guo Z."/>
        </authorList>
    </citation>
    <scope>NUCLEOTIDE SEQUENCE</scope>
</reference>
<keyword evidence="5" id="KW-0904">Protein phosphatase</keyword>
<dbReference type="PANTHER" id="PTHR23339">
    <property type="entry name" value="TYROSINE SPECIFIC PROTEIN PHOSPHATASE AND DUAL SPECIFICITY PROTEIN PHOSPHATASE"/>
    <property type="match status" value="1"/>
</dbReference>
<dbReference type="FunFam" id="3.90.190.10:FF:000006">
    <property type="entry name" value="Dual specificity protein phosphatase CDC14B"/>
    <property type="match status" value="1"/>
</dbReference>
<dbReference type="InterPro" id="IPR020422">
    <property type="entry name" value="TYR_PHOSPHATASE_DUAL_dom"/>
</dbReference>
<feature type="region of interest" description="Disordered" evidence="7">
    <location>
        <begin position="632"/>
        <end position="690"/>
    </location>
</feature>
<dbReference type="OrthoDB" id="266663at2759"/>
<dbReference type="GO" id="GO:0004725">
    <property type="term" value="F:protein tyrosine phosphatase activity"/>
    <property type="evidence" value="ECO:0007669"/>
    <property type="project" value="UniProtKB-EC"/>
</dbReference>
<name>A0A068Y838_ECHMU</name>
<dbReference type="InterPro" id="IPR029021">
    <property type="entry name" value="Prot-tyrosine_phosphatase-like"/>
</dbReference>
<evidence type="ECO:0000256" key="3">
    <source>
        <dbReference type="ARBA" id="ARBA00022618"/>
    </source>
</evidence>
<feature type="domain" description="Tyrosine-protein phosphatase" evidence="8">
    <location>
        <begin position="208"/>
        <end position="365"/>
    </location>
</feature>
<dbReference type="PROSITE" id="PS50056">
    <property type="entry name" value="TYR_PHOSPHATASE_2"/>
    <property type="match status" value="1"/>
</dbReference>
<evidence type="ECO:0000256" key="6">
    <source>
        <dbReference type="ARBA" id="ARBA00023306"/>
    </source>
</evidence>
<organism evidence="10 11">
    <name type="scientific">Echinococcus multilocularis</name>
    <name type="common">Fox tapeworm</name>
    <dbReference type="NCBI Taxonomy" id="6211"/>
    <lineage>
        <taxon>Eukaryota</taxon>
        <taxon>Metazoa</taxon>
        <taxon>Spiralia</taxon>
        <taxon>Lophotrochozoa</taxon>
        <taxon>Platyhelminthes</taxon>
        <taxon>Cestoda</taxon>
        <taxon>Eucestoda</taxon>
        <taxon>Cyclophyllidea</taxon>
        <taxon>Taeniidae</taxon>
        <taxon>Echinococcus</taxon>
    </lineage>
</organism>
<dbReference type="GO" id="GO:0051301">
    <property type="term" value="P:cell division"/>
    <property type="evidence" value="ECO:0007669"/>
    <property type="project" value="UniProtKB-KW"/>
</dbReference>
<reference evidence="10" key="1">
    <citation type="journal article" date="2013" name="Nature">
        <title>The genomes of four tapeworm species reveal adaptations to parasitism.</title>
        <authorList>
            <person name="Tsai I.J."/>
            <person name="Zarowiecki M."/>
            <person name="Holroyd N."/>
            <person name="Garciarrubio A."/>
            <person name="Sanchez-Flores A."/>
            <person name="Brooks K.L."/>
            <person name="Tracey A."/>
            <person name="Bobes R.J."/>
            <person name="Fragoso G."/>
            <person name="Sciutto E."/>
            <person name="Aslett M."/>
            <person name="Beasley H."/>
            <person name="Bennett H.M."/>
            <person name="Cai J."/>
            <person name="Camicia F."/>
            <person name="Clark R."/>
            <person name="Cucher M."/>
            <person name="De Silva N."/>
            <person name="Day T.A."/>
            <person name="Deplazes P."/>
            <person name="Estrada K."/>
            <person name="Fernandez C."/>
            <person name="Holland P.W."/>
            <person name="Hou J."/>
            <person name="Hu S."/>
            <person name="Huckvale T."/>
            <person name="Hung S.S."/>
            <person name="Kamenetzky L."/>
            <person name="Keane J.A."/>
            <person name="Kiss F."/>
            <person name="Koziol U."/>
            <person name="Lambert O."/>
            <person name="Liu K."/>
            <person name="Luo X."/>
            <person name="Luo Y."/>
            <person name="Macchiaroli N."/>
            <person name="Nichol S."/>
            <person name="Paps J."/>
            <person name="Parkinson J."/>
            <person name="Pouchkina-Stantcheva N."/>
            <person name="Riddiford N."/>
            <person name="Rosenzvit M."/>
            <person name="Salinas G."/>
            <person name="Wasmuth J.D."/>
            <person name="Zamanian M."/>
            <person name="Zheng Y."/>
            <person name="Cai X."/>
            <person name="Soberon X."/>
            <person name="Olson P.D."/>
            <person name="Laclette J.P."/>
            <person name="Brehm K."/>
            <person name="Berriman M."/>
            <person name="Garciarrubio A."/>
            <person name="Bobes R.J."/>
            <person name="Fragoso G."/>
            <person name="Sanchez-Flores A."/>
            <person name="Estrada K."/>
            <person name="Cevallos M.A."/>
            <person name="Morett E."/>
            <person name="Gonzalez V."/>
            <person name="Portillo T."/>
            <person name="Ochoa-Leyva A."/>
            <person name="Jose M.V."/>
            <person name="Sciutto E."/>
            <person name="Landa A."/>
            <person name="Jimenez L."/>
            <person name="Valdes V."/>
            <person name="Carrero J.C."/>
            <person name="Larralde C."/>
            <person name="Morales-Montor J."/>
            <person name="Limon-Lason J."/>
            <person name="Soberon X."/>
            <person name="Laclette J.P."/>
        </authorList>
    </citation>
    <scope>NUCLEOTIDE SEQUENCE [LARGE SCALE GENOMIC DNA]</scope>
</reference>
<feature type="region of interest" description="Disordered" evidence="7">
    <location>
        <begin position="898"/>
        <end position="965"/>
    </location>
</feature>
<feature type="region of interest" description="Disordered" evidence="7">
    <location>
        <begin position="464"/>
        <end position="501"/>
    </location>
</feature>
<dbReference type="InterPro" id="IPR000340">
    <property type="entry name" value="Dual-sp_phosphatase_cat-dom"/>
</dbReference>
<comment type="similarity">
    <text evidence="1">Belongs to the protein-tyrosine phosphatase family. Non-receptor class CDC14 subfamily.</text>
</comment>
<dbReference type="PROSITE" id="PS50054">
    <property type="entry name" value="TYR_PHOSPHATASE_DUAL"/>
    <property type="match status" value="1"/>
</dbReference>
<proteinExistence type="inferred from homology"/>
<feature type="region of interest" description="Disordered" evidence="7">
    <location>
        <begin position="364"/>
        <end position="383"/>
    </location>
</feature>
<dbReference type="Gene3D" id="3.90.190.10">
    <property type="entry name" value="Protein tyrosine phosphatase superfamily"/>
    <property type="match status" value="2"/>
</dbReference>